<feature type="chain" id="PRO_5035316214" description="Beta-lactamase-related domain-containing protein" evidence="3">
    <location>
        <begin position="19"/>
        <end position="495"/>
    </location>
</feature>
<keyword evidence="2" id="KW-1133">Transmembrane helix</keyword>
<dbReference type="PANTHER" id="PTHR46825:SF9">
    <property type="entry name" value="BETA-LACTAMASE-RELATED DOMAIN-CONTAINING PROTEIN"/>
    <property type="match status" value="1"/>
</dbReference>
<feature type="transmembrane region" description="Helical" evidence="2">
    <location>
        <begin position="430"/>
        <end position="449"/>
    </location>
</feature>
<dbReference type="AlphaFoldDB" id="A0A8J3Z6I6"/>
<evidence type="ECO:0000256" key="3">
    <source>
        <dbReference type="SAM" id="SignalP"/>
    </source>
</evidence>
<feature type="signal peptide" evidence="3">
    <location>
        <begin position="1"/>
        <end position="18"/>
    </location>
</feature>
<comment type="caution">
    <text evidence="5">The sequence shown here is derived from an EMBL/GenBank/DDBJ whole genome shotgun (WGS) entry which is preliminary data.</text>
</comment>
<sequence>MSLVVGAVVLIPAAPAQAETDAIADYLRRHAARNHIPGLAAAIVRDGQVIHTQTIGRDGAGAAVTGQTPFLLGSVSKPVTALAVMQLVEAKRVDLDAPARRYLPWFRLRDETAAARVTVRQLLTHTSGLPEIATRGLTDRFDNSPGGLDRTVRDLAGLDLGPAGRHGYSDANYAVLGAIVAAVSGQPFGAYLREHVLDPLGMRRSAATAAEAAAINLPPGHRMWFGRPRAFDPPYDMSGAPYGYLAASVDDAARFVAAQWDGGGILSTESLDEMHTGRVDTHPGTYGFGWRDTAADDGTRLVWHAGATPGYFSHVVLMPATRTGVVVLSNVYSPALDPALAAAAFDVATILRGGRPDPGEADGLLTIVLVALVVVAVALLAGIGLAVTGRGGSNIAWSLGCGALVAAMLFAVPAAFGAGLRQVLLWTPDLGWTTVAVAGLAGALGLIRAGRAASGYVRRTAPPAEPAGRTATPAPGRTPADAAGRPEPASPRPPR</sequence>
<keyword evidence="6" id="KW-1185">Reference proteome</keyword>
<dbReference type="InterPro" id="IPR001466">
    <property type="entry name" value="Beta-lactam-related"/>
</dbReference>
<reference evidence="5" key="1">
    <citation type="submission" date="2021-01" db="EMBL/GenBank/DDBJ databases">
        <title>Whole genome shotgun sequence of Virgisporangium aurantiacum NBRC 16421.</title>
        <authorList>
            <person name="Komaki H."/>
            <person name="Tamura T."/>
        </authorList>
    </citation>
    <scope>NUCLEOTIDE SEQUENCE</scope>
    <source>
        <strain evidence="5">NBRC 16421</strain>
    </source>
</reference>
<keyword evidence="3" id="KW-0732">Signal</keyword>
<dbReference type="SUPFAM" id="SSF56601">
    <property type="entry name" value="beta-lactamase/transpeptidase-like"/>
    <property type="match status" value="1"/>
</dbReference>
<dbReference type="InterPro" id="IPR012338">
    <property type="entry name" value="Beta-lactam/transpept-like"/>
</dbReference>
<evidence type="ECO:0000313" key="5">
    <source>
        <dbReference type="EMBL" id="GIJ57857.1"/>
    </source>
</evidence>
<dbReference type="PANTHER" id="PTHR46825">
    <property type="entry name" value="D-ALANYL-D-ALANINE-CARBOXYPEPTIDASE/ENDOPEPTIDASE AMPH"/>
    <property type="match status" value="1"/>
</dbReference>
<organism evidence="5 6">
    <name type="scientific">Virgisporangium aurantiacum</name>
    <dbReference type="NCBI Taxonomy" id="175570"/>
    <lineage>
        <taxon>Bacteria</taxon>
        <taxon>Bacillati</taxon>
        <taxon>Actinomycetota</taxon>
        <taxon>Actinomycetes</taxon>
        <taxon>Micromonosporales</taxon>
        <taxon>Micromonosporaceae</taxon>
        <taxon>Virgisporangium</taxon>
    </lineage>
</organism>
<evidence type="ECO:0000256" key="1">
    <source>
        <dbReference type="SAM" id="MobiDB-lite"/>
    </source>
</evidence>
<proteinExistence type="predicted"/>
<feature type="domain" description="Beta-lactamase-related" evidence="4">
    <location>
        <begin position="24"/>
        <end position="346"/>
    </location>
</feature>
<keyword evidence="2" id="KW-0812">Transmembrane</keyword>
<evidence type="ECO:0000313" key="6">
    <source>
        <dbReference type="Proteomes" id="UP000612585"/>
    </source>
</evidence>
<evidence type="ECO:0000256" key="2">
    <source>
        <dbReference type="SAM" id="Phobius"/>
    </source>
</evidence>
<feature type="transmembrane region" description="Helical" evidence="2">
    <location>
        <begin position="364"/>
        <end position="388"/>
    </location>
</feature>
<dbReference type="Pfam" id="PF00144">
    <property type="entry name" value="Beta-lactamase"/>
    <property type="match status" value="1"/>
</dbReference>
<dbReference type="Proteomes" id="UP000612585">
    <property type="component" value="Unassembled WGS sequence"/>
</dbReference>
<dbReference type="InterPro" id="IPR050491">
    <property type="entry name" value="AmpC-like"/>
</dbReference>
<name>A0A8J3Z6I6_9ACTN</name>
<dbReference type="EMBL" id="BOPG01000033">
    <property type="protein sequence ID" value="GIJ57857.1"/>
    <property type="molecule type" value="Genomic_DNA"/>
</dbReference>
<dbReference type="RefSeq" id="WP_203997655.1">
    <property type="nucleotide sequence ID" value="NZ_BOPG01000033.1"/>
</dbReference>
<dbReference type="Gene3D" id="3.40.710.10">
    <property type="entry name" value="DD-peptidase/beta-lactamase superfamily"/>
    <property type="match status" value="1"/>
</dbReference>
<feature type="transmembrane region" description="Helical" evidence="2">
    <location>
        <begin position="395"/>
        <end position="418"/>
    </location>
</feature>
<feature type="region of interest" description="Disordered" evidence="1">
    <location>
        <begin position="458"/>
        <end position="495"/>
    </location>
</feature>
<keyword evidence="2" id="KW-0472">Membrane</keyword>
<gene>
    <name evidence="5" type="ORF">Vau01_053730</name>
</gene>
<accession>A0A8J3Z6I6</accession>
<protein>
    <recommendedName>
        <fullName evidence="4">Beta-lactamase-related domain-containing protein</fullName>
    </recommendedName>
</protein>
<evidence type="ECO:0000259" key="4">
    <source>
        <dbReference type="Pfam" id="PF00144"/>
    </source>
</evidence>